<dbReference type="InterPro" id="IPR003603">
    <property type="entry name" value="U2A'_phosphoprotein32A_C"/>
</dbReference>
<dbReference type="EMBL" id="CADEPI010000084">
    <property type="protein sequence ID" value="CAB3373352.1"/>
    <property type="molecule type" value="Genomic_DNA"/>
</dbReference>
<dbReference type="SMART" id="SM00446">
    <property type="entry name" value="LRRcap"/>
    <property type="match status" value="1"/>
</dbReference>
<feature type="region of interest" description="Disordered" evidence="3">
    <location>
        <begin position="411"/>
        <end position="432"/>
    </location>
</feature>
<proteinExistence type="predicted"/>
<feature type="compositionally biased region" description="Polar residues" evidence="3">
    <location>
        <begin position="300"/>
        <end position="316"/>
    </location>
</feature>
<dbReference type="PANTHER" id="PTHR18849">
    <property type="entry name" value="LEUCINE RICH REPEAT PROTEIN"/>
    <property type="match status" value="1"/>
</dbReference>
<evidence type="ECO:0000256" key="2">
    <source>
        <dbReference type="ARBA" id="ARBA00022737"/>
    </source>
</evidence>
<dbReference type="GO" id="GO:0036064">
    <property type="term" value="C:ciliary basal body"/>
    <property type="evidence" value="ECO:0007669"/>
    <property type="project" value="UniProtKB-ARBA"/>
</dbReference>
<dbReference type="Gene3D" id="3.80.10.10">
    <property type="entry name" value="Ribonuclease Inhibitor"/>
    <property type="match status" value="1"/>
</dbReference>
<feature type="compositionally biased region" description="Basic and acidic residues" evidence="3">
    <location>
        <begin position="369"/>
        <end position="381"/>
    </location>
</feature>
<evidence type="ECO:0000313" key="6">
    <source>
        <dbReference type="Proteomes" id="UP000494165"/>
    </source>
</evidence>
<dbReference type="InterPro" id="IPR032675">
    <property type="entry name" value="LRR_dom_sf"/>
</dbReference>
<evidence type="ECO:0000256" key="3">
    <source>
        <dbReference type="SAM" id="MobiDB-lite"/>
    </source>
</evidence>
<dbReference type="OrthoDB" id="1517790at2759"/>
<gene>
    <name evidence="5" type="ORF">CLODIP_2_CD13242</name>
</gene>
<dbReference type="GO" id="GO:0007010">
    <property type="term" value="P:cytoskeleton organization"/>
    <property type="evidence" value="ECO:0007669"/>
    <property type="project" value="TreeGrafter"/>
</dbReference>
<dbReference type="PANTHER" id="PTHR18849:SF0">
    <property type="entry name" value="CILIA- AND FLAGELLA-ASSOCIATED PROTEIN 410-RELATED"/>
    <property type="match status" value="1"/>
</dbReference>
<dbReference type="InterPro" id="IPR001611">
    <property type="entry name" value="Leu-rich_rpt"/>
</dbReference>
<organism evidence="5 6">
    <name type="scientific">Cloeon dipterum</name>
    <dbReference type="NCBI Taxonomy" id="197152"/>
    <lineage>
        <taxon>Eukaryota</taxon>
        <taxon>Metazoa</taxon>
        <taxon>Ecdysozoa</taxon>
        <taxon>Arthropoda</taxon>
        <taxon>Hexapoda</taxon>
        <taxon>Insecta</taxon>
        <taxon>Pterygota</taxon>
        <taxon>Palaeoptera</taxon>
        <taxon>Ephemeroptera</taxon>
        <taxon>Pisciforma</taxon>
        <taxon>Baetidae</taxon>
        <taxon>Cloeon</taxon>
    </lineage>
</organism>
<evidence type="ECO:0000256" key="1">
    <source>
        <dbReference type="ARBA" id="ARBA00022614"/>
    </source>
</evidence>
<dbReference type="GO" id="GO:0097733">
    <property type="term" value="C:photoreceptor cell cilium"/>
    <property type="evidence" value="ECO:0007669"/>
    <property type="project" value="UniProtKB-ARBA"/>
</dbReference>
<feature type="domain" description="U2A'/phosphoprotein 32 family A C-terminal" evidence="4">
    <location>
        <begin position="103"/>
        <end position="121"/>
    </location>
</feature>
<dbReference type="FunFam" id="3.80.10.10:FF:000094">
    <property type="entry name" value="protein C21orf2 isoform X1"/>
    <property type="match status" value="1"/>
</dbReference>
<dbReference type="Proteomes" id="UP000494165">
    <property type="component" value="Unassembled WGS sequence"/>
</dbReference>
<dbReference type="SUPFAM" id="SSF52058">
    <property type="entry name" value="L domain-like"/>
    <property type="match status" value="1"/>
</dbReference>
<feature type="compositionally biased region" description="Basic and acidic residues" evidence="3">
    <location>
        <begin position="270"/>
        <end position="281"/>
    </location>
</feature>
<evidence type="ECO:0000313" key="5">
    <source>
        <dbReference type="EMBL" id="CAB3373352.1"/>
    </source>
</evidence>
<evidence type="ECO:0000259" key="4">
    <source>
        <dbReference type="SMART" id="SM00446"/>
    </source>
</evidence>
<comment type="caution">
    <text evidence="5">The sequence shown here is derived from an EMBL/GenBank/DDBJ whole genome shotgun (WGS) entry which is preliminary data.</text>
</comment>
<dbReference type="Pfam" id="PF14580">
    <property type="entry name" value="LRR_9"/>
    <property type="match status" value="1"/>
</dbReference>
<reference evidence="5 6" key="1">
    <citation type="submission" date="2020-04" db="EMBL/GenBank/DDBJ databases">
        <authorList>
            <person name="Alioto T."/>
            <person name="Alioto T."/>
            <person name="Gomez Garrido J."/>
        </authorList>
    </citation>
    <scope>NUCLEOTIDE SEQUENCE [LARGE SCALE GENOMIC DNA]</scope>
</reference>
<name>A0A8S1CZJ1_9INSE</name>
<feature type="compositionally biased region" description="Polar residues" evidence="3">
    <location>
        <begin position="282"/>
        <end position="292"/>
    </location>
</feature>
<keyword evidence="6" id="KW-1185">Reference proteome</keyword>
<protein>
    <recommendedName>
        <fullName evidence="4">U2A'/phosphoprotein 32 family A C-terminal domain-containing protein</fullName>
    </recommendedName>
</protein>
<feature type="region of interest" description="Disordered" evidence="3">
    <location>
        <begin position="152"/>
        <end position="174"/>
    </location>
</feature>
<keyword evidence="1" id="KW-0433">Leucine-rich repeat</keyword>
<accession>A0A8S1CZJ1</accession>
<keyword evidence="2" id="KW-0677">Repeat</keyword>
<feature type="compositionally biased region" description="Polar residues" evidence="3">
    <location>
        <begin position="356"/>
        <end position="366"/>
    </location>
</feature>
<sequence>MAKLTEPMIIARAKSSDLNSIKKLNCWGNELTDVSLLQRMPNVEVLALSVNKISSLGDFRCCSKLRELYLRKNLISKLNEVCYLQDCANLQNLTLSENPCTNVEGYRLSVIRALPRLQKLDDLEVTDEERRTAVRQGVDLLHPEDEDCQYSGYAPPDHNGYSNGVKYESDEPTWDESIEEAGVEPNGRQSSPEVSNEVLVAHKVRLNNKASSFTYGVTLVPTTTACEPHSKARLIRSSSKAVQWCDAKGKACKMSPDQTPPEMESPEPPRQYHDEYADRRNANYNNSENHTGYSHRRDSTQSYHSTGQSYQQQAYQPPTPNSPDPLMTPQRRQKEASPEAAPYLPPSPSSPPMLSQNTPNSTTCSPSEHGPRFRSESEPRVYPEQLPLYPCNHQDEEYYYRSQQQPRHRFHHPSSIQQHPPSVPITGNGRPKSRTSNILSAVLCLLKELDYQSLEVVDNTVNARMNELMHEHNA</sequence>
<feature type="region of interest" description="Disordered" evidence="3">
    <location>
        <begin position="250"/>
        <end position="381"/>
    </location>
</feature>
<dbReference type="PROSITE" id="PS51450">
    <property type="entry name" value="LRR"/>
    <property type="match status" value="1"/>
</dbReference>
<dbReference type="AlphaFoldDB" id="A0A8S1CZJ1"/>